<comment type="caution">
    <text evidence="11">The sequence shown here is derived from an EMBL/GenBank/DDBJ whole genome shotgun (WGS) entry which is preliminary data.</text>
</comment>
<feature type="chain" id="PRO_5042023040" description="Nucleotide exchange factor SIL1" evidence="10">
    <location>
        <begin position="25"/>
        <end position="416"/>
    </location>
</feature>
<evidence type="ECO:0000256" key="5">
    <source>
        <dbReference type="ARBA" id="ARBA00022729"/>
    </source>
</evidence>
<reference evidence="11" key="1">
    <citation type="journal article" date="2023" name="Mol. Phylogenet. Evol.">
        <title>Genome-scale phylogeny and comparative genomics of the fungal order Sordariales.</title>
        <authorList>
            <person name="Hensen N."/>
            <person name="Bonometti L."/>
            <person name="Westerberg I."/>
            <person name="Brannstrom I.O."/>
            <person name="Guillou S."/>
            <person name="Cros-Aarteil S."/>
            <person name="Calhoun S."/>
            <person name="Haridas S."/>
            <person name="Kuo A."/>
            <person name="Mondo S."/>
            <person name="Pangilinan J."/>
            <person name="Riley R."/>
            <person name="LaButti K."/>
            <person name="Andreopoulos B."/>
            <person name="Lipzen A."/>
            <person name="Chen C."/>
            <person name="Yan M."/>
            <person name="Daum C."/>
            <person name="Ng V."/>
            <person name="Clum A."/>
            <person name="Steindorff A."/>
            <person name="Ohm R.A."/>
            <person name="Martin F."/>
            <person name="Silar P."/>
            <person name="Natvig D.O."/>
            <person name="Lalanne C."/>
            <person name="Gautier V."/>
            <person name="Ament-Velasquez S.L."/>
            <person name="Kruys A."/>
            <person name="Hutchinson M.I."/>
            <person name="Powell A.J."/>
            <person name="Barry K."/>
            <person name="Miller A.N."/>
            <person name="Grigoriev I.V."/>
            <person name="Debuchy R."/>
            <person name="Gladieux P."/>
            <person name="Hiltunen Thoren M."/>
            <person name="Johannesson H."/>
        </authorList>
    </citation>
    <scope>NUCLEOTIDE SEQUENCE</scope>
    <source>
        <strain evidence="11">SMH4131-1</strain>
    </source>
</reference>
<keyword evidence="12" id="KW-1185">Reference proteome</keyword>
<evidence type="ECO:0000256" key="3">
    <source>
        <dbReference type="ARBA" id="ARBA00015352"/>
    </source>
</evidence>
<evidence type="ECO:0000313" key="11">
    <source>
        <dbReference type="EMBL" id="KAK3335643.1"/>
    </source>
</evidence>
<keyword evidence="7" id="KW-0653">Protein transport</keyword>
<dbReference type="PANTHER" id="PTHR19316:SF18">
    <property type="entry name" value="HSP70-BINDING PROTEIN 1"/>
    <property type="match status" value="1"/>
</dbReference>
<proteinExistence type="inferred from homology"/>
<evidence type="ECO:0000256" key="1">
    <source>
        <dbReference type="ARBA" id="ARBA00010588"/>
    </source>
</evidence>
<dbReference type="GO" id="GO:0005783">
    <property type="term" value="C:endoplasmic reticulum"/>
    <property type="evidence" value="ECO:0007669"/>
    <property type="project" value="InterPro"/>
</dbReference>
<evidence type="ECO:0000256" key="8">
    <source>
        <dbReference type="ARBA" id="ARBA00023010"/>
    </source>
</evidence>
<dbReference type="GO" id="GO:0000774">
    <property type="term" value="F:adenyl-nucleotide exchange factor activity"/>
    <property type="evidence" value="ECO:0007669"/>
    <property type="project" value="InterPro"/>
</dbReference>
<keyword evidence="8" id="KW-0811">Translocation</keyword>
<reference evidence="11" key="2">
    <citation type="submission" date="2023-06" db="EMBL/GenBank/DDBJ databases">
        <authorList>
            <consortium name="Lawrence Berkeley National Laboratory"/>
            <person name="Haridas S."/>
            <person name="Hensen N."/>
            <person name="Bonometti L."/>
            <person name="Westerberg I."/>
            <person name="Brannstrom I.O."/>
            <person name="Guillou S."/>
            <person name="Cros-Aarteil S."/>
            <person name="Calhoun S."/>
            <person name="Kuo A."/>
            <person name="Mondo S."/>
            <person name="Pangilinan J."/>
            <person name="Riley R."/>
            <person name="Labutti K."/>
            <person name="Andreopoulos B."/>
            <person name="Lipzen A."/>
            <person name="Chen C."/>
            <person name="Yanf M."/>
            <person name="Daum C."/>
            <person name="Ng V."/>
            <person name="Clum A."/>
            <person name="Steindorff A."/>
            <person name="Ohm R."/>
            <person name="Martin F."/>
            <person name="Silar P."/>
            <person name="Natvig D."/>
            <person name="Lalanne C."/>
            <person name="Gautier V."/>
            <person name="Ament-Velasquez S.L."/>
            <person name="Kruys A."/>
            <person name="Hutchinson M.I."/>
            <person name="Powell A.J."/>
            <person name="Barry K."/>
            <person name="Miller A.N."/>
            <person name="Grigoriev I.V."/>
            <person name="Debuchy R."/>
            <person name="Gladieux P."/>
            <person name="Thoren M.H."/>
            <person name="Johannesson H."/>
        </authorList>
    </citation>
    <scope>NUCLEOTIDE SEQUENCE</scope>
    <source>
        <strain evidence="11">SMH4131-1</strain>
    </source>
</reference>
<evidence type="ECO:0000256" key="4">
    <source>
        <dbReference type="ARBA" id="ARBA00022448"/>
    </source>
</evidence>
<evidence type="ECO:0000256" key="6">
    <source>
        <dbReference type="ARBA" id="ARBA00022824"/>
    </source>
</evidence>
<name>A0AAE0ML30_9PEZI</name>
<keyword evidence="4" id="KW-0813">Transport</keyword>
<dbReference type="InterPro" id="IPR011989">
    <property type="entry name" value="ARM-like"/>
</dbReference>
<comment type="subunit">
    <text evidence="2">Interacts with KAR2.</text>
</comment>
<accession>A0AAE0ML30</accession>
<dbReference type="InterPro" id="IPR050693">
    <property type="entry name" value="Hsp70_NEF-Inhibitors"/>
</dbReference>
<keyword evidence="6" id="KW-0256">Endoplasmic reticulum</keyword>
<dbReference type="PANTHER" id="PTHR19316">
    <property type="entry name" value="PROTEIN FOLDING REGULATOR"/>
    <property type="match status" value="1"/>
</dbReference>
<dbReference type="Gene3D" id="1.25.10.10">
    <property type="entry name" value="Leucine-rich Repeat Variant"/>
    <property type="match status" value="1"/>
</dbReference>
<dbReference type="Pfam" id="PF16782">
    <property type="entry name" value="SIL1"/>
    <property type="match status" value="1"/>
</dbReference>
<evidence type="ECO:0000313" key="12">
    <source>
        <dbReference type="Proteomes" id="UP001286456"/>
    </source>
</evidence>
<gene>
    <name evidence="11" type="ORF">B0T19DRAFT_364201</name>
</gene>
<keyword evidence="5 10" id="KW-0732">Signal</keyword>
<dbReference type="InterPro" id="IPR031884">
    <property type="entry name" value="Sil1_fungi"/>
</dbReference>
<protein>
    <recommendedName>
        <fullName evidence="3">Nucleotide exchange factor SIL1</fullName>
    </recommendedName>
</protein>
<comment type="similarity">
    <text evidence="1">Belongs to the SIL1 family.</text>
</comment>
<dbReference type="Proteomes" id="UP001286456">
    <property type="component" value="Unassembled WGS sequence"/>
</dbReference>
<organism evidence="11 12">
    <name type="scientific">Cercophora scortea</name>
    <dbReference type="NCBI Taxonomy" id="314031"/>
    <lineage>
        <taxon>Eukaryota</taxon>
        <taxon>Fungi</taxon>
        <taxon>Dikarya</taxon>
        <taxon>Ascomycota</taxon>
        <taxon>Pezizomycotina</taxon>
        <taxon>Sordariomycetes</taxon>
        <taxon>Sordariomycetidae</taxon>
        <taxon>Sordariales</taxon>
        <taxon>Lasiosphaeriaceae</taxon>
        <taxon>Cercophora</taxon>
    </lineage>
</organism>
<evidence type="ECO:0000256" key="7">
    <source>
        <dbReference type="ARBA" id="ARBA00022927"/>
    </source>
</evidence>
<dbReference type="EMBL" id="JAUEPO010000001">
    <property type="protein sequence ID" value="KAK3335643.1"/>
    <property type="molecule type" value="Genomic_DNA"/>
</dbReference>
<evidence type="ECO:0000256" key="2">
    <source>
        <dbReference type="ARBA" id="ARBA00011799"/>
    </source>
</evidence>
<sequence>MVRPQLPAGLLALISAFLCGAAAASSPESSATSPTADVDLICHTDNPSECYPKIFQATDEFQKVHPDQDLPMGLHVRLNINTGEKEAKINVPDEPTHPDLEGLPVDSSLITVDKPPSEESDQSAEARIPPNAPVYDPAGQIKEPRTAKSAEGTTFHESLSILKKGLDIDSALEMLEDISHDIYYGLKIAEDYETVKQLLCLASSIPNSNPENEISSRRARLAAQTIASTAQNNPKALSEIEKHWPALQNERCPSSTETLDMATFRLLSPSSSPTLTDPTLAKARVSAISSLLKNPTIRQHYLANGGIDLLLQVLAASHTDSPDWEPARRRAGLLVLDTFLDEDMGAVLGEWPTDTTPQADDKTCAAAQSDRDVSGQCWDWHAKQLAERNKADASHWSVELWGKLREQRKANRGKKG</sequence>
<feature type="signal peptide" evidence="10">
    <location>
        <begin position="1"/>
        <end position="24"/>
    </location>
</feature>
<dbReference type="GO" id="GO:0015031">
    <property type="term" value="P:protein transport"/>
    <property type="evidence" value="ECO:0007669"/>
    <property type="project" value="UniProtKB-KW"/>
</dbReference>
<evidence type="ECO:0000256" key="9">
    <source>
        <dbReference type="SAM" id="MobiDB-lite"/>
    </source>
</evidence>
<feature type="region of interest" description="Disordered" evidence="9">
    <location>
        <begin position="89"/>
        <end position="139"/>
    </location>
</feature>
<dbReference type="AlphaFoldDB" id="A0AAE0ML30"/>
<evidence type="ECO:0000256" key="10">
    <source>
        <dbReference type="SAM" id="SignalP"/>
    </source>
</evidence>
<feature type="non-terminal residue" evidence="11">
    <location>
        <position position="416"/>
    </location>
</feature>